<dbReference type="GO" id="GO:0005634">
    <property type="term" value="C:nucleus"/>
    <property type="evidence" value="ECO:0007669"/>
    <property type="project" value="UniProtKB-SubCell"/>
</dbReference>
<comment type="similarity">
    <text evidence="5">Belongs to the ubiquitin conjugation factor E4 family.</text>
</comment>
<feature type="compositionally biased region" description="Basic and acidic residues" evidence="11">
    <location>
        <begin position="655"/>
        <end position="673"/>
    </location>
</feature>
<feature type="domain" description="U-box" evidence="12">
    <location>
        <begin position="832"/>
        <end position="906"/>
    </location>
</feature>
<dbReference type="GO" id="GO:0006511">
    <property type="term" value="P:ubiquitin-dependent protein catabolic process"/>
    <property type="evidence" value="ECO:0007669"/>
    <property type="project" value="InterPro"/>
</dbReference>
<dbReference type="KEGG" id="asau:88172724"/>
<sequence>MDDIFVEVLTVTGVQMPMLYLCDVYKRAHSIKRTLPAKDAIHGAKIAVLNSVISFCAAYGIICFQVPDMILNTDVAASIQFFADRQDAHVFLADLIAKADEQDSLMDVLEVLVPGLAVKLHLVSLHQPEYSKYLSLWESLAAMKPVCANFSQIPGFNPSDRKKALAFEHETLLGSFLKLSPLSSASAVAYFNSNPQMTEELQLSNSQLSPIFMSIKSEYRALFDRLWFIVDKLVRGGARTRLDMMKWFAELVNLSHLRTGTYADLRKLPSDAFMFNISYIFVRLSMPFLDYPGYTKLDKINQDFFGPLNKLLEITDEARVYASSKEAEEYYEDAMAQDANFITECFYVSLAYLHYGIGGTISNYKKLKKQQQHYSQQLEAQKKRLGPQHPLLQTLVTALNTSKCCWWAITAFAVDQSINGDIFDFVVGATQFFTRIIDPAHKHPSPKLQIPIFEVDKVSQLDDFEFLKSKAPLPWKYLPEFCLEGIINYSKFLFEFQYNSLENDQKVSCLADFLVTLLRCPELVGNPHMKGSIVEILFFGSINDGNSRPGVFNKLLFEDPLIQNNLLYSLLDVYVTVEKTGASSQFYDKFNSRFYISRIIEQLWQSNFYKTQLSSYSRSKVDFFIRFVARMLNDTTYLFDEAFNELNKIHSMQEELNRREAGQEADEETHGTTEELQSLLQTSEQRAKSEMGLANQTMMLFKLFTEQVPEGFTILELVDRLAGMLDYNLTLMVGPKCSNLKVKEPEKYGFDPRKMLSDICQVYANLSKQQKFVDAVARDGRSFDFKLFARAKDILSKRTSTLPETITKFYEFGEAAENQRLLVEQEEMELGDVPDEFLDPLMYTLMEDPVILPGSKVTIDRSTIKAHLLSDPTDPFNRMPLNLEDVIDDVDMKQKIAEFKKGKRSVQ</sequence>
<dbReference type="GeneID" id="88172724"/>
<evidence type="ECO:0000256" key="1">
    <source>
        <dbReference type="ARBA" id="ARBA00000900"/>
    </source>
</evidence>
<gene>
    <name evidence="13" type="ORF">PUMCH_001659</name>
</gene>
<evidence type="ECO:0000256" key="6">
    <source>
        <dbReference type="ARBA" id="ARBA00012483"/>
    </source>
</evidence>
<comment type="pathway">
    <text evidence="4">Protein modification; protein ubiquitination.</text>
</comment>
<comment type="subcellular location">
    <subcellularLocation>
        <location evidence="3">Cytoplasm</location>
    </subcellularLocation>
    <subcellularLocation>
        <location evidence="2">Nucleus</location>
    </subcellularLocation>
</comment>
<dbReference type="FunFam" id="3.30.40.10:FF:000055">
    <property type="entry name" value="Ubiquitin conjugation factor e4 a"/>
    <property type="match status" value="1"/>
</dbReference>
<reference evidence="13 14" key="1">
    <citation type="submission" date="2023-10" db="EMBL/GenBank/DDBJ databases">
        <title>Draft Genome Sequence of Candida saopaulonensis from a very Premature Infant with Sepsis.</title>
        <authorList>
            <person name="Ning Y."/>
            <person name="Dai R."/>
            <person name="Xiao M."/>
            <person name="Xu Y."/>
            <person name="Yan Q."/>
            <person name="Zhang L."/>
        </authorList>
    </citation>
    <scope>NUCLEOTIDE SEQUENCE [LARGE SCALE GENOMIC DNA]</scope>
    <source>
        <strain evidence="13 14">19XY460</strain>
    </source>
</reference>
<dbReference type="InterPro" id="IPR019474">
    <property type="entry name" value="Ub_conjug_fac_E4_core"/>
</dbReference>
<evidence type="ECO:0000256" key="8">
    <source>
        <dbReference type="ARBA" id="ARBA00022679"/>
    </source>
</evidence>
<evidence type="ECO:0000256" key="5">
    <source>
        <dbReference type="ARBA" id="ARBA00007434"/>
    </source>
</evidence>
<dbReference type="EMBL" id="CP138895">
    <property type="protein sequence ID" value="WPK24386.1"/>
    <property type="molecule type" value="Genomic_DNA"/>
</dbReference>
<dbReference type="Proteomes" id="UP001338582">
    <property type="component" value="Chromosome 2"/>
</dbReference>
<dbReference type="InterPro" id="IPR045132">
    <property type="entry name" value="UBE4"/>
</dbReference>
<comment type="catalytic activity">
    <reaction evidence="1">
        <text>S-ubiquitinyl-[E2 ubiquitin-conjugating enzyme]-L-cysteine + [acceptor protein]-L-lysine = [E2 ubiquitin-conjugating enzyme]-L-cysteine + N(6)-ubiquitinyl-[acceptor protein]-L-lysine.</text>
        <dbReference type="EC" id="2.3.2.27"/>
    </reaction>
</comment>
<dbReference type="PANTHER" id="PTHR13931">
    <property type="entry name" value="UBIQUITINATION FACTOR E4"/>
    <property type="match status" value="1"/>
</dbReference>
<protein>
    <recommendedName>
        <fullName evidence="6">RING-type E3 ubiquitin transferase</fullName>
        <ecNumber evidence="6">2.3.2.27</ecNumber>
    </recommendedName>
</protein>
<evidence type="ECO:0000256" key="2">
    <source>
        <dbReference type="ARBA" id="ARBA00004123"/>
    </source>
</evidence>
<keyword evidence="14" id="KW-1185">Reference proteome</keyword>
<proteinExistence type="inferred from homology"/>
<dbReference type="Pfam" id="PF10408">
    <property type="entry name" value="Ufd2P_core"/>
    <property type="match status" value="1"/>
</dbReference>
<keyword evidence="9" id="KW-0833">Ubl conjugation pathway</keyword>
<feature type="region of interest" description="Disordered" evidence="11">
    <location>
        <begin position="655"/>
        <end position="679"/>
    </location>
</feature>
<dbReference type="GO" id="GO:0005737">
    <property type="term" value="C:cytoplasm"/>
    <property type="evidence" value="ECO:0007669"/>
    <property type="project" value="UniProtKB-SubCell"/>
</dbReference>
<evidence type="ECO:0000256" key="11">
    <source>
        <dbReference type="SAM" id="MobiDB-lite"/>
    </source>
</evidence>
<dbReference type="SUPFAM" id="SSF57850">
    <property type="entry name" value="RING/U-box"/>
    <property type="match status" value="1"/>
</dbReference>
<organism evidence="13 14">
    <name type="scientific">Australozyma saopauloensis</name>
    <dbReference type="NCBI Taxonomy" id="291208"/>
    <lineage>
        <taxon>Eukaryota</taxon>
        <taxon>Fungi</taxon>
        <taxon>Dikarya</taxon>
        <taxon>Ascomycota</taxon>
        <taxon>Saccharomycotina</taxon>
        <taxon>Pichiomycetes</taxon>
        <taxon>Metschnikowiaceae</taxon>
        <taxon>Australozyma</taxon>
    </lineage>
</organism>
<accession>A0AAX4H732</accession>
<dbReference type="GO" id="GO:0000209">
    <property type="term" value="P:protein polyubiquitination"/>
    <property type="evidence" value="ECO:0007669"/>
    <property type="project" value="TreeGrafter"/>
</dbReference>
<dbReference type="Pfam" id="PF04564">
    <property type="entry name" value="U-box"/>
    <property type="match status" value="1"/>
</dbReference>
<dbReference type="InterPro" id="IPR013083">
    <property type="entry name" value="Znf_RING/FYVE/PHD"/>
</dbReference>
<dbReference type="PROSITE" id="PS51698">
    <property type="entry name" value="U_BOX"/>
    <property type="match status" value="1"/>
</dbReference>
<keyword evidence="7" id="KW-0963">Cytoplasm</keyword>
<dbReference type="AlphaFoldDB" id="A0AAX4H732"/>
<dbReference type="EC" id="2.3.2.27" evidence="6"/>
<dbReference type="InterPro" id="IPR003613">
    <property type="entry name" value="Ubox_domain"/>
</dbReference>
<dbReference type="SMART" id="SM00504">
    <property type="entry name" value="Ubox"/>
    <property type="match status" value="1"/>
</dbReference>
<evidence type="ECO:0000256" key="4">
    <source>
        <dbReference type="ARBA" id="ARBA00004906"/>
    </source>
</evidence>
<dbReference type="PANTHER" id="PTHR13931:SF2">
    <property type="entry name" value="UBIQUITIN CONJUGATION FACTOR E4 B"/>
    <property type="match status" value="1"/>
</dbReference>
<evidence type="ECO:0000256" key="3">
    <source>
        <dbReference type="ARBA" id="ARBA00004496"/>
    </source>
</evidence>
<dbReference type="CDD" id="cd16657">
    <property type="entry name" value="RING-Ubox_UBE4A"/>
    <property type="match status" value="1"/>
</dbReference>
<keyword evidence="8" id="KW-0808">Transferase</keyword>
<evidence type="ECO:0000256" key="7">
    <source>
        <dbReference type="ARBA" id="ARBA00022490"/>
    </source>
</evidence>
<dbReference type="Gene3D" id="3.30.40.10">
    <property type="entry name" value="Zinc/RING finger domain, C3HC4 (zinc finger)"/>
    <property type="match status" value="1"/>
</dbReference>
<evidence type="ECO:0000259" key="12">
    <source>
        <dbReference type="PROSITE" id="PS51698"/>
    </source>
</evidence>
<keyword evidence="10" id="KW-0539">Nucleus</keyword>
<evidence type="ECO:0000313" key="14">
    <source>
        <dbReference type="Proteomes" id="UP001338582"/>
    </source>
</evidence>
<evidence type="ECO:0000256" key="10">
    <source>
        <dbReference type="ARBA" id="ARBA00023242"/>
    </source>
</evidence>
<dbReference type="RefSeq" id="XP_062876769.1">
    <property type="nucleotide sequence ID" value="XM_063020699.1"/>
</dbReference>
<name>A0AAX4H732_9ASCO</name>
<evidence type="ECO:0000256" key="9">
    <source>
        <dbReference type="ARBA" id="ARBA00022786"/>
    </source>
</evidence>
<dbReference type="GO" id="GO:0036503">
    <property type="term" value="P:ERAD pathway"/>
    <property type="evidence" value="ECO:0007669"/>
    <property type="project" value="InterPro"/>
</dbReference>
<dbReference type="GO" id="GO:0034450">
    <property type="term" value="F:ubiquitin-ubiquitin ligase activity"/>
    <property type="evidence" value="ECO:0007669"/>
    <property type="project" value="InterPro"/>
</dbReference>
<evidence type="ECO:0000313" key="13">
    <source>
        <dbReference type="EMBL" id="WPK24386.1"/>
    </source>
</evidence>
<dbReference type="GO" id="GO:0000151">
    <property type="term" value="C:ubiquitin ligase complex"/>
    <property type="evidence" value="ECO:0007669"/>
    <property type="project" value="InterPro"/>
</dbReference>